<sequence length="437" mass="49633">MPTKKFPFCLKHTVAHKLVIGVSATRVERLKCQKRRKRGRQSEDGTALNGPSITSWTIITDNPTKTDSSAQQQQRQKMTIKEEMKQQKVMAQHILLLQEKVAKIEKEKEEKKKINEKYVSADQFGALLGRMIELEEEQKQQKVKENGTATTTNHVDQLMKMQNNHFALLERISVLEKQQLKEQKQQDENYDSEQFTKLQNGQQQTIVGETSELEKGQQKMTSNCWDANFCDSDLEIIGTECLTVRHNGDVIHGYRSVCAKHPIFLLKNDQNDSANSFYFEISIKNMKDRTAVGFIAQKQMALDEYSYALNGSYAWLSNGILWKNGSNSIGTDKGCYGAGDTVGCGIDLANRKIFFTQNGIRLDTADLRLYLSIPSDVDQLFPFVSLCDSDDKIETNFGPNFIAITPTTSKIVPINPEIKSCFISHAYVLAFCNFYLF</sequence>
<dbReference type="InterPro" id="IPR001870">
    <property type="entry name" value="B30.2/SPRY"/>
</dbReference>
<dbReference type="SMART" id="SM00449">
    <property type="entry name" value="SPRY"/>
    <property type="match status" value="1"/>
</dbReference>
<dbReference type="SUPFAM" id="SSF49899">
    <property type="entry name" value="Concanavalin A-like lectins/glucanases"/>
    <property type="match status" value="1"/>
</dbReference>
<evidence type="ECO:0000313" key="3">
    <source>
        <dbReference type="EMBL" id="KAL3080952.1"/>
    </source>
</evidence>
<dbReference type="PANTHER" id="PTHR12864">
    <property type="entry name" value="RAN BINDING PROTEIN 9-RELATED"/>
    <property type="match status" value="1"/>
</dbReference>
<dbReference type="CDD" id="cd12885">
    <property type="entry name" value="SPRY_RanBP_like"/>
    <property type="match status" value="1"/>
</dbReference>
<feature type="region of interest" description="Disordered" evidence="1">
    <location>
        <begin position="183"/>
        <end position="203"/>
    </location>
</feature>
<protein>
    <recommendedName>
        <fullName evidence="2">B30.2/SPRY domain-containing protein</fullName>
    </recommendedName>
</protein>
<dbReference type="AlphaFoldDB" id="A0ABD2IPB3"/>
<feature type="compositionally biased region" description="Polar residues" evidence="1">
    <location>
        <begin position="192"/>
        <end position="203"/>
    </location>
</feature>
<reference evidence="3 4" key="1">
    <citation type="submission" date="2024-10" db="EMBL/GenBank/DDBJ databases">
        <authorList>
            <person name="Kim D."/>
        </authorList>
    </citation>
    <scope>NUCLEOTIDE SEQUENCE [LARGE SCALE GENOMIC DNA]</scope>
    <source>
        <strain evidence="3">Taebaek</strain>
    </source>
</reference>
<dbReference type="InterPro" id="IPR050618">
    <property type="entry name" value="Ubq-SigPath_Reg"/>
</dbReference>
<keyword evidence="4" id="KW-1185">Reference proteome</keyword>
<gene>
    <name evidence="3" type="ORF">niasHS_011403</name>
</gene>
<dbReference type="InterPro" id="IPR044736">
    <property type="entry name" value="Gid1/RanBPM/SPLA_SPRY"/>
</dbReference>
<name>A0ABD2IPB3_HETSC</name>
<feature type="compositionally biased region" description="Polar residues" evidence="1">
    <location>
        <begin position="49"/>
        <end position="73"/>
    </location>
</feature>
<dbReference type="InterPro" id="IPR003877">
    <property type="entry name" value="SPRY_dom"/>
</dbReference>
<evidence type="ECO:0000313" key="4">
    <source>
        <dbReference type="Proteomes" id="UP001620645"/>
    </source>
</evidence>
<dbReference type="InterPro" id="IPR013320">
    <property type="entry name" value="ConA-like_dom_sf"/>
</dbReference>
<evidence type="ECO:0000256" key="1">
    <source>
        <dbReference type="SAM" id="MobiDB-lite"/>
    </source>
</evidence>
<dbReference type="Gene3D" id="2.60.120.920">
    <property type="match status" value="1"/>
</dbReference>
<evidence type="ECO:0000259" key="2">
    <source>
        <dbReference type="PROSITE" id="PS50188"/>
    </source>
</evidence>
<dbReference type="InterPro" id="IPR043136">
    <property type="entry name" value="B30.2/SPRY_sf"/>
</dbReference>
<feature type="region of interest" description="Disordered" evidence="1">
    <location>
        <begin position="33"/>
        <end position="73"/>
    </location>
</feature>
<proteinExistence type="predicted"/>
<accession>A0ABD2IPB3</accession>
<dbReference type="PROSITE" id="PS50188">
    <property type="entry name" value="B302_SPRY"/>
    <property type="match status" value="1"/>
</dbReference>
<dbReference type="Pfam" id="PF00622">
    <property type="entry name" value="SPRY"/>
    <property type="match status" value="1"/>
</dbReference>
<feature type="domain" description="B30.2/SPRY" evidence="2">
    <location>
        <begin position="203"/>
        <end position="402"/>
    </location>
</feature>
<organism evidence="3 4">
    <name type="scientific">Heterodera schachtii</name>
    <name type="common">Sugarbeet cyst nematode worm</name>
    <name type="synonym">Tylenchus schachtii</name>
    <dbReference type="NCBI Taxonomy" id="97005"/>
    <lineage>
        <taxon>Eukaryota</taxon>
        <taxon>Metazoa</taxon>
        <taxon>Ecdysozoa</taxon>
        <taxon>Nematoda</taxon>
        <taxon>Chromadorea</taxon>
        <taxon>Rhabditida</taxon>
        <taxon>Tylenchina</taxon>
        <taxon>Tylenchomorpha</taxon>
        <taxon>Tylenchoidea</taxon>
        <taxon>Heteroderidae</taxon>
        <taxon>Heteroderinae</taxon>
        <taxon>Heterodera</taxon>
    </lineage>
</organism>
<dbReference type="EMBL" id="JBICCN010000283">
    <property type="protein sequence ID" value="KAL3080952.1"/>
    <property type="molecule type" value="Genomic_DNA"/>
</dbReference>
<comment type="caution">
    <text evidence="3">The sequence shown here is derived from an EMBL/GenBank/DDBJ whole genome shotgun (WGS) entry which is preliminary data.</text>
</comment>
<dbReference type="Proteomes" id="UP001620645">
    <property type="component" value="Unassembled WGS sequence"/>
</dbReference>